<dbReference type="Gene3D" id="3.40.50.1010">
    <property type="entry name" value="5'-nuclease"/>
    <property type="match status" value="1"/>
</dbReference>
<dbReference type="PANTHER" id="PTHR35901">
    <property type="entry name" value="RIBONUCLEASE VAPC3"/>
    <property type="match status" value="1"/>
</dbReference>
<dbReference type="AlphaFoldDB" id="A0A7J3X5H8"/>
<dbReference type="InterPro" id="IPR002716">
    <property type="entry name" value="PIN_dom"/>
</dbReference>
<evidence type="ECO:0000256" key="1">
    <source>
        <dbReference type="ARBA" id="ARBA00022842"/>
    </source>
</evidence>
<dbReference type="InterPro" id="IPR051619">
    <property type="entry name" value="TypeII_TA_RNase_PINc/VapC"/>
</dbReference>
<evidence type="ECO:0000313" key="3">
    <source>
        <dbReference type="EMBL" id="HHP04416.1"/>
    </source>
</evidence>
<dbReference type="EMBL" id="DRZM01000052">
    <property type="protein sequence ID" value="HHP04416.1"/>
    <property type="molecule type" value="Genomic_DNA"/>
</dbReference>
<feature type="domain" description="PIN" evidence="2">
    <location>
        <begin position="24"/>
        <end position="119"/>
    </location>
</feature>
<organism evidence="3">
    <name type="scientific">Thermofilum pendens</name>
    <dbReference type="NCBI Taxonomy" id="2269"/>
    <lineage>
        <taxon>Archaea</taxon>
        <taxon>Thermoproteota</taxon>
        <taxon>Thermoprotei</taxon>
        <taxon>Thermofilales</taxon>
        <taxon>Thermofilaceae</taxon>
        <taxon>Thermofilum</taxon>
    </lineage>
</organism>
<protein>
    <submittedName>
        <fullName evidence="3">PIN domain-containing protein</fullName>
    </submittedName>
</protein>
<dbReference type="InterPro" id="IPR044153">
    <property type="entry name" value="PIN_Pae0151-like"/>
</dbReference>
<proteinExistence type="predicted"/>
<dbReference type="PANTHER" id="PTHR35901:SF1">
    <property type="entry name" value="EXONUCLEASE VAPC9"/>
    <property type="match status" value="1"/>
</dbReference>
<dbReference type="InterPro" id="IPR029060">
    <property type="entry name" value="PIN-like_dom_sf"/>
</dbReference>
<reference evidence="3" key="1">
    <citation type="journal article" date="2020" name="mSystems">
        <title>Genome- and Community-Level Interaction Insights into Carbon Utilization and Element Cycling Functions of Hydrothermarchaeota in Hydrothermal Sediment.</title>
        <authorList>
            <person name="Zhou Z."/>
            <person name="Liu Y."/>
            <person name="Xu W."/>
            <person name="Pan J."/>
            <person name="Luo Z.H."/>
            <person name="Li M."/>
        </authorList>
    </citation>
    <scope>NUCLEOTIDE SEQUENCE [LARGE SCALE GENOMIC DNA]</scope>
    <source>
        <strain evidence="3">SpSt-1125</strain>
    </source>
</reference>
<name>A0A7J3X5H8_THEPE</name>
<dbReference type="SUPFAM" id="SSF88723">
    <property type="entry name" value="PIN domain-like"/>
    <property type="match status" value="1"/>
</dbReference>
<dbReference type="CDD" id="cd09873">
    <property type="entry name" value="PIN_Pae0151-like"/>
    <property type="match status" value="1"/>
</dbReference>
<accession>A0A7J3X5H8</accession>
<evidence type="ECO:0000259" key="2">
    <source>
        <dbReference type="Pfam" id="PF01850"/>
    </source>
</evidence>
<dbReference type="Pfam" id="PF01850">
    <property type="entry name" value="PIN"/>
    <property type="match status" value="1"/>
</dbReference>
<gene>
    <name evidence="3" type="ORF">ENM88_01525</name>
</gene>
<keyword evidence="1" id="KW-0460">Magnesium</keyword>
<sequence>MPELLFDASSLIKVLKLGRVELLARSYIQWLTYYEVLNAIWKEAHLLKTIPPDKAAALAKLLNRVIRFMRVSSVEGLEEEVLRTAIDLDLTAYDSSYVVLARKLDLKLVTEDRRLRAKAQKLVKCTSVEELVTGS</sequence>
<comment type="caution">
    <text evidence="3">The sequence shown here is derived from an EMBL/GenBank/DDBJ whole genome shotgun (WGS) entry which is preliminary data.</text>
</comment>